<evidence type="ECO:0000256" key="7">
    <source>
        <dbReference type="HAMAP-Rule" id="MF_00109"/>
    </source>
</evidence>
<comment type="similarity">
    <text evidence="7">Belongs to the shikimate kinase family.</text>
</comment>
<dbReference type="CDD" id="cd00093">
    <property type="entry name" value="HTH_XRE"/>
    <property type="match status" value="1"/>
</dbReference>
<dbReference type="GO" id="GO:0000287">
    <property type="term" value="F:magnesium ion binding"/>
    <property type="evidence" value="ECO:0007669"/>
    <property type="project" value="UniProtKB-UniRule"/>
</dbReference>
<gene>
    <name evidence="10" type="primary">aroK1</name>
    <name evidence="7" type="synonym">aroK</name>
    <name evidence="10" type="ORF">FEAC_00340</name>
</gene>
<keyword evidence="2 7" id="KW-0808">Transferase</keyword>
<evidence type="ECO:0000256" key="2">
    <source>
        <dbReference type="ARBA" id="ARBA00022679"/>
    </source>
</evidence>
<evidence type="ECO:0000259" key="9">
    <source>
        <dbReference type="PROSITE" id="PS50943"/>
    </source>
</evidence>
<dbReference type="GO" id="GO:0009423">
    <property type="term" value="P:chorismate biosynthetic process"/>
    <property type="evidence" value="ECO:0007669"/>
    <property type="project" value="UniProtKB-UniRule"/>
</dbReference>
<feature type="binding site" evidence="7">
    <location>
        <position position="159"/>
    </location>
    <ligand>
        <name>substrate</name>
    </ligand>
</feature>
<dbReference type="STRING" id="1121877.FEAC_00340"/>
<dbReference type="PANTHER" id="PTHR21087:SF16">
    <property type="entry name" value="SHIKIMATE KINASE 1, CHLOROPLASTIC"/>
    <property type="match status" value="1"/>
</dbReference>
<dbReference type="Gene3D" id="1.10.260.40">
    <property type="entry name" value="lambda repressor-like DNA-binding domains"/>
    <property type="match status" value="1"/>
</dbReference>
<comment type="subcellular location">
    <subcellularLocation>
        <location evidence="7">Cytoplasm</location>
    </subcellularLocation>
</comment>
<dbReference type="Pfam" id="PF01202">
    <property type="entry name" value="SKI"/>
    <property type="match status" value="1"/>
</dbReference>
<proteinExistence type="inferred from homology"/>
<feature type="region of interest" description="Disordered" evidence="8">
    <location>
        <begin position="277"/>
        <end position="299"/>
    </location>
</feature>
<accession>A0A0D8FYF2</accession>
<dbReference type="InterPro" id="IPR031322">
    <property type="entry name" value="Shikimate/glucono_kinase"/>
</dbReference>
<dbReference type="PROSITE" id="PS50943">
    <property type="entry name" value="HTH_CROC1"/>
    <property type="match status" value="1"/>
</dbReference>
<feature type="binding site" evidence="7">
    <location>
        <position position="241"/>
    </location>
    <ligand>
        <name>substrate</name>
    </ligand>
</feature>
<dbReference type="InterPro" id="IPR001387">
    <property type="entry name" value="Cro/C1-type_HTH"/>
</dbReference>
<dbReference type="PRINTS" id="PR01100">
    <property type="entry name" value="SHIKIMTKNASE"/>
</dbReference>
<feature type="binding site" evidence="7">
    <location>
        <position position="222"/>
    </location>
    <ligand>
        <name>ATP</name>
        <dbReference type="ChEBI" id="CHEBI:30616"/>
    </ligand>
</feature>
<comment type="pathway">
    <text evidence="7">Metabolic intermediate biosynthesis; chorismate biosynthesis; chorismate from D-erythrose 4-phosphate and phosphoenolpyruvate: step 5/7.</text>
</comment>
<dbReference type="Gene3D" id="3.40.50.300">
    <property type="entry name" value="P-loop containing nucleotide triphosphate hydrolases"/>
    <property type="match status" value="1"/>
</dbReference>
<dbReference type="NCBIfam" id="NF006015">
    <property type="entry name" value="PRK08154.1"/>
    <property type="match status" value="1"/>
</dbReference>
<dbReference type="EC" id="2.7.1.71" evidence="7"/>
<dbReference type="GO" id="GO:0005524">
    <property type="term" value="F:ATP binding"/>
    <property type="evidence" value="ECO:0007669"/>
    <property type="project" value="UniProtKB-UniRule"/>
</dbReference>
<dbReference type="CDD" id="cd00464">
    <property type="entry name" value="SK"/>
    <property type="match status" value="1"/>
</dbReference>
<dbReference type="GO" id="GO:0005829">
    <property type="term" value="C:cytosol"/>
    <property type="evidence" value="ECO:0007669"/>
    <property type="project" value="TreeGrafter"/>
</dbReference>
<evidence type="ECO:0000256" key="5">
    <source>
        <dbReference type="ARBA" id="ARBA00022840"/>
    </source>
</evidence>
<evidence type="ECO:0000256" key="6">
    <source>
        <dbReference type="ARBA" id="ARBA00023141"/>
    </source>
</evidence>
<comment type="catalytic activity">
    <reaction evidence="7">
        <text>shikimate + ATP = 3-phosphoshikimate + ADP + H(+)</text>
        <dbReference type="Rhea" id="RHEA:13121"/>
        <dbReference type="ChEBI" id="CHEBI:15378"/>
        <dbReference type="ChEBI" id="CHEBI:30616"/>
        <dbReference type="ChEBI" id="CHEBI:36208"/>
        <dbReference type="ChEBI" id="CHEBI:145989"/>
        <dbReference type="ChEBI" id="CHEBI:456216"/>
        <dbReference type="EC" id="2.7.1.71"/>
    </reaction>
</comment>
<comment type="caution">
    <text evidence="7">Lacks conserved residue(s) required for the propagation of feature annotation.</text>
</comment>
<dbReference type="SUPFAM" id="SSF52540">
    <property type="entry name" value="P-loop containing nucleoside triphosphate hydrolases"/>
    <property type="match status" value="1"/>
</dbReference>
<keyword evidence="6 7" id="KW-0057">Aromatic amino acid biosynthesis</keyword>
<dbReference type="GO" id="GO:0003677">
    <property type="term" value="F:DNA binding"/>
    <property type="evidence" value="ECO:0007669"/>
    <property type="project" value="InterPro"/>
</dbReference>
<evidence type="ECO:0000256" key="3">
    <source>
        <dbReference type="ARBA" id="ARBA00022741"/>
    </source>
</evidence>
<dbReference type="InterPro" id="IPR027417">
    <property type="entry name" value="P-loop_NTPase"/>
</dbReference>
<dbReference type="eggNOG" id="COG0703">
    <property type="taxonomic scope" value="Bacteria"/>
</dbReference>
<dbReference type="OrthoDB" id="9800332at2"/>
<feature type="binding site" evidence="7">
    <location>
        <position position="117"/>
    </location>
    <ligand>
        <name>Mg(2+)</name>
        <dbReference type="ChEBI" id="CHEBI:18420"/>
    </ligand>
</feature>
<evidence type="ECO:0000256" key="8">
    <source>
        <dbReference type="SAM" id="MobiDB-lite"/>
    </source>
</evidence>
<dbReference type="GO" id="GO:0008652">
    <property type="term" value="P:amino acid biosynthetic process"/>
    <property type="evidence" value="ECO:0007669"/>
    <property type="project" value="UniProtKB-KW"/>
</dbReference>
<evidence type="ECO:0000313" key="11">
    <source>
        <dbReference type="Proteomes" id="UP000032336"/>
    </source>
</evidence>
<keyword evidence="7" id="KW-0963">Cytoplasm</keyword>
<dbReference type="EMBL" id="JXUW01000001">
    <property type="protein sequence ID" value="KJE78044.1"/>
    <property type="molecule type" value="Genomic_DNA"/>
</dbReference>
<reference evidence="10 11" key="1">
    <citation type="submission" date="2015-01" db="EMBL/GenBank/DDBJ databases">
        <title>Draft genome of the acidophilic iron oxidizer Ferrimicrobium acidiphilum strain T23.</title>
        <authorList>
            <person name="Poehlein A."/>
            <person name="Eisen S."/>
            <person name="Schloemann M."/>
            <person name="Johnson B.D."/>
            <person name="Daniel R."/>
            <person name="Muehling M."/>
        </authorList>
    </citation>
    <scope>NUCLEOTIDE SEQUENCE [LARGE SCALE GENOMIC DNA]</scope>
    <source>
        <strain evidence="10 11">T23</strain>
    </source>
</reference>
<keyword evidence="11" id="KW-1185">Reference proteome</keyword>
<organism evidence="10 11">
    <name type="scientific">Ferrimicrobium acidiphilum DSM 19497</name>
    <dbReference type="NCBI Taxonomy" id="1121877"/>
    <lineage>
        <taxon>Bacteria</taxon>
        <taxon>Bacillati</taxon>
        <taxon>Actinomycetota</taxon>
        <taxon>Acidimicrobiia</taxon>
        <taxon>Acidimicrobiales</taxon>
        <taxon>Acidimicrobiaceae</taxon>
        <taxon>Ferrimicrobium</taxon>
    </lineage>
</organism>
<dbReference type="UniPathway" id="UPA00053">
    <property type="reaction ID" value="UER00088"/>
</dbReference>
<comment type="subunit">
    <text evidence="7">Monomer.</text>
</comment>
<dbReference type="PATRIC" id="fig|1121877.4.peg.39"/>
<keyword evidence="5 7" id="KW-0067">ATP-binding</keyword>
<keyword evidence="4 7" id="KW-0418">Kinase</keyword>
<evidence type="ECO:0000256" key="1">
    <source>
        <dbReference type="ARBA" id="ARBA00022605"/>
    </source>
</evidence>
<dbReference type="PANTHER" id="PTHR21087">
    <property type="entry name" value="SHIKIMATE KINASE"/>
    <property type="match status" value="1"/>
</dbReference>
<dbReference type="GO" id="GO:0009073">
    <property type="term" value="P:aromatic amino acid family biosynthetic process"/>
    <property type="evidence" value="ECO:0007669"/>
    <property type="project" value="UniProtKB-KW"/>
</dbReference>
<dbReference type="InterPro" id="IPR010982">
    <property type="entry name" value="Lambda_DNA-bd_dom_sf"/>
</dbReference>
<dbReference type="RefSeq" id="WP_052564987.1">
    <property type="nucleotide sequence ID" value="NZ_JQKF01000001.1"/>
</dbReference>
<sequence>MHTSQPLPTEYERIVAQLSRTLRSERANRRLSRYELAQRAQLSERYLAQLESGVANPSLTVLTRLAEALNLSLLQLLDIAALVTPTQAEYLIERLQSRVATRHLGIALVGLRGAGKTTLGRLLADRLDWKFFRLTELITERTQIPLDELFSLGGDAAFRRLELETLQQLIDTSDDQFVIEIGGGLVTNRPAYELLRRHWITIWLSTSPEEHMERVIAQGDVRPMHGNARAMDELRAILNERTPFYEAAELHLSTSNQQLEASLNALEQLVRQHLAADGRYQHPPTSFGRADGTEETHLS</sequence>
<feature type="binding site" evidence="7">
    <location>
        <position position="257"/>
    </location>
    <ligand>
        <name>ATP</name>
        <dbReference type="ChEBI" id="CHEBI:30616"/>
    </ligand>
</feature>
<dbReference type="GeneID" id="78371396"/>
<comment type="cofactor">
    <cofactor evidence="7">
        <name>Mg(2+)</name>
        <dbReference type="ChEBI" id="CHEBI:18420"/>
    </cofactor>
    <text evidence="7">Binds 1 Mg(2+) ion per subunit.</text>
</comment>
<protein>
    <recommendedName>
        <fullName evidence="7">Shikimate kinase</fullName>
        <shortName evidence="7">SK</shortName>
        <ecNumber evidence="7">2.7.1.71</ecNumber>
    </recommendedName>
</protein>
<comment type="function">
    <text evidence="7">Catalyzes the specific phosphorylation of the 3-hydroxyl group of shikimic acid using ATP as a cosubstrate.</text>
</comment>
<dbReference type="HAMAP" id="MF_00109">
    <property type="entry name" value="Shikimate_kinase"/>
    <property type="match status" value="1"/>
</dbReference>
<feature type="domain" description="HTH cro/C1-type" evidence="9">
    <location>
        <begin position="22"/>
        <end position="76"/>
    </location>
</feature>
<keyword evidence="1 7" id="KW-0028">Amino-acid biosynthesis</keyword>
<feature type="binding site" evidence="7">
    <location>
        <position position="183"/>
    </location>
    <ligand>
        <name>substrate</name>
    </ligand>
</feature>
<name>A0A0D8FYF2_9ACTN</name>
<dbReference type="SMART" id="SM00530">
    <property type="entry name" value="HTH_XRE"/>
    <property type="match status" value="1"/>
</dbReference>
<keyword evidence="7" id="KW-0479">Metal-binding</keyword>
<dbReference type="Pfam" id="PF01381">
    <property type="entry name" value="HTH_3"/>
    <property type="match status" value="1"/>
</dbReference>
<dbReference type="Proteomes" id="UP000032336">
    <property type="component" value="Unassembled WGS sequence"/>
</dbReference>
<keyword evidence="7" id="KW-0460">Magnesium</keyword>
<dbReference type="GO" id="GO:0004765">
    <property type="term" value="F:shikimate kinase activity"/>
    <property type="evidence" value="ECO:0007669"/>
    <property type="project" value="UniProtKB-UniRule"/>
</dbReference>
<dbReference type="AlphaFoldDB" id="A0A0D8FYF2"/>
<dbReference type="InterPro" id="IPR000623">
    <property type="entry name" value="Shikimate_kinase/TSH1"/>
</dbReference>
<feature type="binding site" evidence="7">
    <location>
        <begin position="113"/>
        <end position="118"/>
    </location>
    <ligand>
        <name>ATP</name>
        <dbReference type="ChEBI" id="CHEBI:30616"/>
    </ligand>
</feature>
<comment type="caution">
    <text evidence="10">The sequence shown here is derived from an EMBL/GenBank/DDBJ whole genome shotgun (WGS) entry which is preliminary data.</text>
</comment>
<keyword evidence="3 7" id="KW-0547">Nucleotide-binding</keyword>
<evidence type="ECO:0000313" key="10">
    <source>
        <dbReference type="EMBL" id="KJE78044.1"/>
    </source>
</evidence>
<dbReference type="SUPFAM" id="SSF47413">
    <property type="entry name" value="lambda repressor-like DNA-binding domains"/>
    <property type="match status" value="1"/>
</dbReference>
<evidence type="ECO:0000256" key="4">
    <source>
        <dbReference type="ARBA" id="ARBA00022777"/>
    </source>
</evidence>